<dbReference type="EC" id="6.1.1.21" evidence="11"/>
<dbReference type="Pfam" id="PF13393">
    <property type="entry name" value="tRNA-synt_His"/>
    <property type="match status" value="1"/>
</dbReference>
<evidence type="ECO:0000256" key="11">
    <source>
        <dbReference type="HAMAP-Rule" id="MF_00127"/>
    </source>
</evidence>
<sequence length="426" mass="48040">MVEALQAITGMNDILPEQTPVWQYFEETVTDLLASYGYKQIRTPIMEYTGLFKRSIGEVTDIVEKEMYTLDKEDGKSYALRPENTAAVVRSMIEHGLTHAGRVQKLWYYGPMFRRERPQKGRYRQFHQIGVEVFNLAGPDIDAELIALTWRLWKLLGIESAVTLELNSLGSLEARNNYKAALVDYLTTYKDQLDKDSQSRLSTNPLRILDTKIESTKTILVNAPKFTDFIDEDSSEHFKGLLMRLDTLGIPYVLNTNLVRGLDYYNKTVFEWTTTALGAQGTVCGGGRYDGLFEQIGGKPTFGVGFAMGVERLILLLKELGKIPTALNQLDCYFVAVGEGTDALALKLSEQIRDQFPQLKLQVNTGGGNFKNQLKKADNSCARYALILGENELSQQKLVCKPLRDDTPQQLVDWADIASHLKQLLK</sequence>
<dbReference type="PROSITE" id="PS50862">
    <property type="entry name" value="AA_TRNA_LIGASE_II"/>
    <property type="match status" value="1"/>
</dbReference>
<keyword evidence="7 11" id="KW-0067">ATP-binding</keyword>
<dbReference type="InterPro" id="IPR015807">
    <property type="entry name" value="His-tRNA-ligase"/>
</dbReference>
<dbReference type="Pfam" id="PF03129">
    <property type="entry name" value="HGTP_anticodon"/>
    <property type="match status" value="1"/>
</dbReference>
<evidence type="ECO:0000259" key="13">
    <source>
        <dbReference type="PROSITE" id="PS50862"/>
    </source>
</evidence>
<dbReference type="FunFam" id="3.30.930.10:FF:000005">
    <property type="entry name" value="Histidine--tRNA ligase"/>
    <property type="match status" value="1"/>
</dbReference>
<dbReference type="SUPFAM" id="SSF55681">
    <property type="entry name" value="Class II aaRS and biotin synthetases"/>
    <property type="match status" value="1"/>
</dbReference>
<keyword evidence="15" id="KW-1185">Reference proteome</keyword>
<dbReference type="InterPro" id="IPR006195">
    <property type="entry name" value="aa-tRNA-synth_II"/>
</dbReference>
<dbReference type="InterPro" id="IPR041715">
    <property type="entry name" value="HisRS-like_core"/>
</dbReference>
<dbReference type="CDD" id="cd00859">
    <property type="entry name" value="HisRS_anticodon"/>
    <property type="match status" value="1"/>
</dbReference>
<evidence type="ECO:0000256" key="12">
    <source>
        <dbReference type="PIRSR" id="PIRSR001549-1"/>
    </source>
</evidence>
<feature type="binding site" evidence="12">
    <location>
        <position position="114"/>
    </location>
    <ligand>
        <name>L-histidine</name>
        <dbReference type="ChEBI" id="CHEBI:57595"/>
    </ligand>
</feature>
<feature type="binding site" evidence="12">
    <location>
        <begin position="264"/>
        <end position="265"/>
    </location>
    <ligand>
        <name>L-histidine</name>
        <dbReference type="ChEBI" id="CHEBI:57595"/>
    </ligand>
</feature>
<evidence type="ECO:0000256" key="3">
    <source>
        <dbReference type="ARBA" id="ARBA00011738"/>
    </source>
</evidence>
<name>A0A3Q9JIM3_9GAMM</name>
<evidence type="ECO:0000256" key="9">
    <source>
        <dbReference type="ARBA" id="ARBA00023146"/>
    </source>
</evidence>
<feature type="binding site" evidence="12">
    <location>
        <position position="260"/>
    </location>
    <ligand>
        <name>L-histidine</name>
        <dbReference type="ChEBI" id="CHEBI:57595"/>
    </ligand>
</feature>
<evidence type="ECO:0000256" key="2">
    <source>
        <dbReference type="ARBA" id="ARBA00008226"/>
    </source>
</evidence>
<dbReference type="NCBIfam" id="TIGR00442">
    <property type="entry name" value="hisS"/>
    <property type="match status" value="1"/>
</dbReference>
<dbReference type="PANTHER" id="PTHR43707">
    <property type="entry name" value="HISTIDYL-TRNA SYNTHETASE"/>
    <property type="match status" value="1"/>
</dbReference>
<feature type="binding site" evidence="12">
    <location>
        <begin position="83"/>
        <end position="85"/>
    </location>
    <ligand>
        <name>L-histidine</name>
        <dbReference type="ChEBI" id="CHEBI:57595"/>
    </ligand>
</feature>
<gene>
    <name evidence="11" type="primary">hisS</name>
    <name evidence="14" type="ORF">DM558_05880</name>
</gene>
<dbReference type="InterPro" id="IPR004516">
    <property type="entry name" value="HisRS/HisZ"/>
</dbReference>
<evidence type="ECO:0000256" key="10">
    <source>
        <dbReference type="ARBA" id="ARBA00047639"/>
    </source>
</evidence>
<evidence type="ECO:0000256" key="6">
    <source>
        <dbReference type="ARBA" id="ARBA00022741"/>
    </source>
</evidence>
<organism evidence="14 15">
    <name type="scientific">Entomomonas moraniae</name>
    <dbReference type="NCBI Taxonomy" id="2213226"/>
    <lineage>
        <taxon>Bacteria</taxon>
        <taxon>Pseudomonadati</taxon>
        <taxon>Pseudomonadota</taxon>
        <taxon>Gammaproteobacteria</taxon>
        <taxon>Pseudomonadales</taxon>
        <taxon>Pseudomonadaceae</taxon>
        <taxon>Entomomonas</taxon>
    </lineage>
</organism>
<evidence type="ECO:0000256" key="4">
    <source>
        <dbReference type="ARBA" id="ARBA00022490"/>
    </source>
</evidence>
<dbReference type="RefSeq" id="WP_127162607.1">
    <property type="nucleotide sequence ID" value="NZ_CP029822.1"/>
</dbReference>
<dbReference type="GO" id="GO:0005737">
    <property type="term" value="C:cytoplasm"/>
    <property type="evidence" value="ECO:0007669"/>
    <property type="project" value="UniProtKB-SubCell"/>
</dbReference>
<dbReference type="GO" id="GO:0004821">
    <property type="term" value="F:histidine-tRNA ligase activity"/>
    <property type="evidence" value="ECO:0007669"/>
    <property type="project" value="UniProtKB-UniRule"/>
</dbReference>
<keyword evidence="9 11" id="KW-0030">Aminoacyl-tRNA synthetase</keyword>
<evidence type="ECO:0000256" key="1">
    <source>
        <dbReference type="ARBA" id="ARBA00004496"/>
    </source>
</evidence>
<keyword evidence="5 11" id="KW-0436">Ligase</keyword>
<keyword evidence="6 11" id="KW-0547">Nucleotide-binding</keyword>
<dbReference type="HAMAP" id="MF_00127">
    <property type="entry name" value="His_tRNA_synth"/>
    <property type="match status" value="1"/>
</dbReference>
<evidence type="ECO:0000256" key="7">
    <source>
        <dbReference type="ARBA" id="ARBA00022840"/>
    </source>
</evidence>
<feature type="domain" description="Aminoacyl-transfer RNA synthetases class-II family profile" evidence="13">
    <location>
        <begin position="1"/>
        <end position="357"/>
    </location>
</feature>
<dbReference type="InterPro" id="IPR036621">
    <property type="entry name" value="Anticodon-bd_dom_sf"/>
</dbReference>
<keyword evidence="8 11" id="KW-0648">Protein biosynthesis</keyword>
<dbReference type="Gene3D" id="3.40.50.800">
    <property type="entry name" value="Anticodon-binding domain"/>
    <property type="match status" value="1"/>
</dbReference>
<proteinExistence type="inferred from homology"/>
<dbReference type="Proteomes" id="UP000273143">
    <property type="component" value="Chromosome"/>
</dbReference>
<feature type="binding site" evidence="12">
    <location>
        <position position="128"/>
    </location>
    <ligand>
        <name>L-histidine</name>
        <dbReference type="ChEBI" id="CHEBI:57595"/>
    </ligand>
</feature>
<evidence type="ECO:0000256" key="8">
    <source>
        <dbReference type="ARBA" id="ARBA00022917"/>
    </source>
</evidence>
<dbReference type="PANTHER" id="PTHR43707:SF1">
    <property type="entry name" value="HISTIDINE--TRNA LIGASE, MITOCHONDRIAL-RELATED"/>
    <property type="match status" value="1"/>
</dbReference>
<comment type="subcellular location">
    <subcellularLocation>
        <location evidence="1 11">Cytoplasm</location>
    </subcellularLocation>
</comment>
<dbReference type="SUPFAM" id="SSF52954">
    <property type="entry name" value="Class II aaRS ABD-related"/>
    <property type="match status" value="1"/>
</dbReference>
<accession>A0A3Q9JIM3</accession>
<dbReference type="EMBL" id="CP029822">
    <property type="protein sequence ID" value="AZS50331.1"/>
    <property type="molecule type" value="Genomic_DNA"/>
</dbReference>
<dbReference type="CDD" id="cd00773">
    <property type="entry name" value="HisRS-like_core"/>
    <property type="match status" value="1"/>
</dbReference>
<comment type="similarity">
    <text evidence="2 11">Belongs to the class-II aminoacyl-tRNA synthetase family.</text>
</comment>
<protein>
    <recommendedName>
        <fullName evidence="11">Histidine--tRNA ligase</fullName>
        <ecNumber evidence="11">6.1.1.21</ecNumber>
    </recommendedName>
    <alternativeName>
        <fullName evidence="11">Histidyl-tRNA synthetase</fullName>
        <shortName evidence="11">HisRS</shortName>
    </alternativeName>
</protein>
<comment type="catalytic activity">
    <reaction evidence="10 11">
        <text>tRNA(His) + L-histidine + ATP = L-histidyl-tRNA(His) + AMP + diphosphate + H(+)</text>
        <dbReference type="Rhea" id="RHEA:17313"/>
        <dbReference type="Rhea" id="RHEA-COMP:9665"/>
        <dbReference type="Rhea" id="RHEA-COMP:9689"/>
        <dbReference type="ChEBI" id="CHEBI:15378"/>
        <dbReference type="ChEBI" id="CHEBI:30616"/>
        <dbReference type="ChEBI" id="CHEBI:33019"/>
        <dbReference type="ChEBI" id="CHEBI:57595"/>
        <dbReference type="ChEBI" id="CHEBI:78442"/>
        <dbReference type="ChEBI" id="CHEBI:78527"/>
        <dbReference type="ChEBI" id="CHEBI:456215"/>
        <dbReference type="EC" id="6.1.1.21"/>
    </reaction>
</comment>
<dbReference type="KEGG" id="emo:DM558_05880"/>
<dbReference type="Gene3D" id="3.30.930.10">
    <property type="entry name" value="Bira Bifunctional Protein, Domain 2"/>
    <property type="match status" value="1"/>
</dbReference>
<dbReference type="AlphaFoldDB" id="A0A3Q9JIM3"/>
<dbReference type="GO" id="GO:0006427">
    <property type="term" value="P:histidyl-tRNA aminoacylation"/>
    <property type="evidence" value="ECO:0007669"/>
    <property type="project" value="UniProtKB-UniRule"/>
</dbReference>
<dbReference type="InterPro" id="IPR045864">
    <property type="entry name" value="aa-tRNA-synth_II/BPL/LPL"/>
</dbReference>
<reference evidence="15" key="1">
    <citation type="submission" date="2018-06" db="EMBL/GenBank/DDBJ databases">
        <title>Complete genome of Pseudomonas insecticola strain QZS01.</title>
        <authorList>
            <person name="Wang J."/>
            <person name="Su Q."/>
        </authorList>
    </citation>
    <scope>NUCLEOTIDE SEQUENCE [LARGE SCALE GENOMIC DNA]</scope>
    <source>
        <strain evidence="15">QZS01</strain>
    </source>
</reference>
<keyword evidence="4 11" id="KW-0963">Cytoplasm</keyword>
<dbReference type="PIRSF" id="PIRSF001549">
    <property type="entry name" value="His-tRNA_synth"/>
    <property type="match status" value="1"/>
</dbReference>
<feature type="binding site" evidence="12">
    <location>
        <position position="132"/>
    </location>
    <ligand>
        <name>L-histidine</name>
        <dbReference type="ChEBI" id="CHEBI:57595"/>
    </ligand>
</feature>
<dbReference type="GO" id="GO:0005524">
    <property type="term" value="F:ATP binding"/>
    <property type="evidence" value="ECO:0007669"/>
    <property type="project" value="UniProtKB-UniRule"/>
</dbReference>
<dbReference type="InterPro" id="IPR033656">
    <property type="entry name" value="HisRS_anticodon"/>
</dbReference>
<comment type="subunit">
    <text evidence="3 11">Homodimer.</text>
</comment>
<evidence type="ECO:0000256" key="5">
    <source>
        <dbReference type="ARBA" id="ARBA00022598"/>
    </source>
</evidence>
<evidence type="ECO:0000313" key="15">
    <source>
        <dbReference type="Proteomes" id="UP000273143"/>
    </source>
</evidence>
<dbReference type="InterPro" id="IPR004154">
    <property type="entry name" value="Anticodon-bd"/>
</dbReference>
<evidence type="ECO:0000313" key="14">
    <source>
        <dbReference type="EMBL" id="AZS50331.1"/>
    </source>
</evidence>